<dbReference type="InterPro" id="IPR036291">
    <property type="entry name" value="NAD(P)-bd_dom_sf"/>
</dbReference>
<dbReference type="GO" id="GO:0016616">
    <property type="term" value="F:oxidoreductase activity, acting on the CH-OH group of donors, NAD or NADP as acceptor"/>
    <property type="evidence" value="ECO:0007669"/>
    <property type="project" value="TreeGrafter"/>
</dbReference>
<dbReference type="InterPro" id="IPR020904">
    <property type="entry name" value="Sc_DH/Rdtase_CS"/>
</dbReference>
<dbReference type="EMBL" id="MU839842">
    <property type="protein sequence ID" value="KAK1751253.1"/>
    <property type="molecule type" value="Genomic_DNA"/>
</dbReference>
<keyword evidence="3" id="KW-1185">Reference proteome</keyword>
<name>A0AAJ0B3Y7_9PEZI</name>
<dbReference type="InterPro" id="IPR002347">
    <property type="entry name" value="SDR_fam"/>
</dbReference>
<accession>A0AAJ0B3Y7</accession>
<sequence length="241" mass="25345">MPVYCVTGTNRGIGLEIVRQLAQSPSNRIFATVRPEADLGDLKAVSSETTHILACDTGSLTSIHGFAKETARLLSVLGGLKIDYVINGAAVNLASSQNSLGLGPDDFAAMMAINVLGPAKVVEFLLENGALADDVKVGNMTSGLASMVRTVETKGRKCTGYSISKVGLNMLSVHMAEDLRESLKEAVVVVLDPGWVKTRMGGQGAVLEPAESVSGILGVIHGLKAEDNGKFFHHTGSEIPW</sequence>
<dbReference type="PANTHER" id="PTHR45458">
    <property type="entry name" value="SHORT-CHAIN DEHYDROGENASE/REDUCTASE SDR"/>
    <property type="match status" value="1"/>
</dbReference>
<dbReference type="Pfam" id="PF00106">
    <property type="entry name" value="adh_short"/>
    <property type="match status" value="1"/>
</dbReference>
<proteinExistence type="predicted"/>
<dbReference type="AlphaFoldDB" id="A0AAJ0B3Y7"/>
<gene>
    <name evidence="2" type="ORF">QBC47DRAFT_391503</name>
</gene>
<dbReference type="PROSITE" id="PS00061">
    <property type="entry name" value="ADH_SHORT"/>
    <property type="match status" value="1"/>
</dbReference>
<evidence type="ECO:0000256" key="1">
    <source>
        <dbReference type="ARBA" id="ARBA00022857"/>
    </source>
</evidence>
<evidence type="ECO:0000313" key="3">
    <source>
        <dbReference type="Proteomes" id="UP001239445"/>
    </source>
</evidence>
<organism evidence="2 3">
    <name type="scientific">Echria macrotheca</name>
    <dbReference type="NCBI Taxonomy" id="438768"/>
    <lineage>
        <taxon>Eukaryota</taxon>
        <taxon>Fungi</taxon>
        <taxon>Dikarya</taxon>
        <taxon>Ascomycota</taxon>
        <taxon>Pezizomycotina</taxon>
        <taxon>Sordariomycetes</taxon>
        <taxon>Sordariomycetidae</taxon>
        <taxon>Sordariales</taxon>
        <taxon>Schizotheciaceae</taxon>
        <taxon>Echria</taxon>
    </lineage>
</organism>
<keyword evidence="1" id="KW-0521">NADP</keyword>
<comment type="caution">
    <text evidence="2">The sequence shown here is derived from an EMBL/GenBank/DDBJ whole genome shotgun (WGS) entry which is preliminary data.</text>
</comment>
<dbReference type="PRINTS" id="PR00081">
    <property type="entry name" value="GDHRDH"/>
</dbReference>
<dbReference type="InterPro" id="IPR052184">
    <property type="entry name" value="SDR_enzymes"/>
</dbReference>
<reference evidence="2" key="1">
    <citation type="submission" date="2023-06" db="EMBL/GenBank/DDBJ databases">
        <title>Genome-scale phylogeny and comparative genomics of the fungal order Sordariales.</title>
        <authorList>
            <consortium name="Lawrence Berkeley National Laboratory"/>
            <person name="Hensen N."/>
            <person name="Bonometti L."/>
            <person name="Westerberg I."/>
            <person name="Brannstrom I.O."/>
            <person name="Guillou S."/>
            <person name="Cros-Aarteil S."/>
            <person name="Calhoun S."/>
            <person name="Haridas S."/>
            <person name="Kuo A."/>
            <person name="Mondo S."/>
            <person name="Pangilinan J."/>
            <person name="Riley R."/>
            <person name="Labutti K."/>
            <person name="Andreopoulos B."/>
            <person name="Lipzen A."/>
            <person name="Chen C."/>
            <person name="Yanf M."/>
            <person name="Daum C."/>
            <person name="Ng V."/>
            <person name="Clum A."/>
            <person name="Steindorff A."/>
            <person name="Ohm R."/>
            <person name="Martin F."/>
            <person name="Silar P."/>
            <person name="Natvig D."/>
            <person name="Lalanne C."/>
            <person name="Gautier V."/>
            <person name="Ament-Velasquez S.L."/>
            <person name="Kruys A."/>
            <person name="Hutchinson M.I."/>
            <person name="Powell A.J."/>
            <person name="Barry K."/>
            <person name="Miller A.N."/>
            <person name="Grigoriev I.V."/>
            <person name="Debuchy R."/>
            <person name="Gladieux P."/>
            <person name="Thoren M.H."/>
            <person name="Johannesson H."/>
        </authorList>
    </citation>
    <scope>NUCLEOTIDE SEQUENCE</scope>
    <source>
        <strain evidence="2">PSN4</strain>
    </source>
</reference>
<dbReference type="Gene3D" id="3.40.50.720">
    <property type="entry name" value="NAD(P)-binding Rossmann-like Domain"/>
    <property type="match status" value="1"/>
</dbReference>
<dbReference type="Proteomes" id="UP001239445">
    <property type="component" value="Unassembled WGS sequence"/>
</dbReference>
<evidence type="ECO:0000313" key="2">
    <source>
        <dbReference type="EMBL" id="KAK1751253.1"/>
    </source>
</evidence>
<dbReference type="PANTHER" id="PTHR45458:SF1">
    <property type="entry name" value="SHORT CHAIN DEHYDROGENASE"/>
    <property type="match status" value="1"/>
</dbReference>
<dbReference type="SUPFAM" id="SSF51735">
    <property type="entry name" value="NAD(P)-binding Rossmann-fold domains"/>
    <property type="match status" value="1"/>
</dbReference>
<protein>
    <submittedName>
        <fullName evidence="2">C-factor</fullName>
    </submittedName>
</protein>